<dbReference type="OrthoDB" id="2969921at2"/>
<evidence type="ECO:0000313" key="2">
    <source>
        <dbReference type="EMBL" id="SDZ48751.1"/>
    </source>
</evidence>
<organism evidence="2 3">
    <name type="scientific">Evansella caseinilytica</name>
    <dbReference type="NCBI Taxonomy" id="1503961"/>
    <lineage>
        <taxon>Bacteria</taxon>
        <taxon>Bacillati</taxon>
        <taxon>Bacillota</taxon>
        <taxon>Bacilli</taxon>
        <taxon>Bacillales</taxon>
        <taxon>Bacillaceae</taxon>
        <taxon>Evansella</taxon>
    </lineage>
</organism>
<dbReference type="AlphaFoldDB" id="A0A1H3TFX8"/>
<evidence type="ECO:0000256" key="1">
    <source>
        <dbReference type="SAM" id="SignalP"/>
    </source>
</evidence>
<dbReference type="Proteomes" id="UP000198935">
    <property type="component" value="Unassembled WGS sequence"/>
</dbReference>
<gene>
    <name evidence="2" type="ORF">SAMN05421736_11475</name>
</gene>
<keyword evidence="3" id="KW-1185">Reference proteome</keyword>
<name>A0A1H3TFX8_9BACI</name>
<sequence>MGKGMGKGIFKVLLLFCCLGVGALFTTAQAQADSPQNPVIYSDDFADEEELNDKLIELLTDPNVEGVSVIHEEQSTLKSLNELRHRSVSDKEQLAENSIGISSQSGLPLWQYKNYGSYRIQRIPNGSNTYGPVINKVSGDPGGTLKLDYSKSVAASATSSFGLDLKYVNAAVGFHVTKNYLVSYSGNMKVPKKNNGKKVKKLTMEARPIFENRKIRVWHLGEYQGVTTAKKPVGIYYKKVFTYK</sequence>
<dbReference type="EMBL" id="FNPI01000014">
    <property type="protein sequence ID" value="SDZ48751.1"/>
    <property type="molecule type" value="Genomic_DNA"/>
</dbReference>
<evidence type="ECO:0000313" key="3">
    <source>
        <dbReference type="Proteomes" id="UP000198935"/>
    </source>
</evidence>
<feature type="chain" id="PRO_5011621858" evidence="1">
    <location>
        <begin position="33"/>
        <end position="244"/>
    </location>
</feature>
<keyword evidence="1" id="KW-0732">Signal</keyword>
<feature type="signal peptide" evidence="1">
    <location>
        <begin position="1"/>
        <end position="32"/>
    </location>
</feature>
<reference evidence="3" key="1">
    <citation type="submission" date="2016-10" db="EMBL/GenBank/DDBJ databases">
        <authorList>
            <person name="Varghese N."/>
            <person name="Submissions S."/>
        </authorList>
    </citation>
    <scope>NUCLEOTIDE SEQUENCE [LARGE SCALE GENOMIC DNA]</scope>
    <source>
        <strain evidence="3">SP</strain>
    </source>
</reference>
<protein>
    <submittedName>
        <fullName evidence="2">Uncharacterized protein</fullName>
    </submittedName>
</protein>
<accession>A0A1H3TFX8</accession>
<proteinExistence type="predicted"/>